<reference evidence="6 7" key="1">
    <citation type="submission" date="2009-06" db="EMBL/GenBank/DDBJ databases">
        <title>The draft genome of Clostridium carboxidivorans P7.</title>
        <authorList>
            <consortium name="US DOE Joint Genome Institute (JGI-PGF)"/>
            <person name="Lucas S."/>
            <person name="Copeland A."/>
            <person name="Lapidus A."/>
            <person name="Glavina del Rio T."/>
            <person name="Tice H."/>
            <person name="Bruce D."/>
            <person name="Goodwin L."/>
            <person name="Pitluck S."/>
            <person name="Larimer F."/>
            <person name="Land M.L."/>
            <person name="Hauser L."/>
            <person name="Hemme C.L."/>
        </authorList>
    </citation>
    <scope>NUCLEOTIDE SEQUENCE [LARGE SCALE GENOMIC DNA]</scope>
    <source>
        <strain evidence="6 7">P7</strain>
    </source>
</reference>
<dbReference type="PANTHER" id="PTHR43335:SF8">
    <property type="entry name" value="ABC TRANSPORTER, ATP-BINDING PROTEIN"/>
    <property type="match status" value="1"/>
</dbReference>
<dbReference type="PANTHER" id="PTHR43335">
    <property type="entry name" value="ABC TRANSPORTER, ATP-BINDING PROTEIN"/>
    <property type="match status" value="1"/>
</dbReference>
<gene>
    <name evidence="6" type="ORF">CcarbDRAFT_1662</name>
</gene>
<evidence type="ECO:0000256" key="4">
    <source>
        <dbReference type="ARBA" id="ARBA00022840"/>
    </source>
</evidence>
<keyword evidence="2" id="KW-0813">Transport</keyword>
<dbReference type="AlphaFoldDB" id="C6PS95"/>
<comment type="caution">
    <text evidence="6">The sequence shown here is derived from an EMBL/GenBank/DDBJ whole genome shotgun (WGS) entry which is preliminary data.</text>
</comment>
<dbReference type="PATRIC" id="fig|536227.13.peg.4604"/>
<dbReference type="Gene3D" id="3.40.50.300">
    <property type="entry name" value="P-loop containing nucleotide triphosphate hydrolases"/>
    <property type="match status" value="1"/>
</dbReference>
<dbReference type="SUPFAM" id="SSF52540">
    <property type="entry name" value="P-loop containing nucleoside triphosphate hydrolases"/>
    <property type="match status" value="1"/>
</dbReference>
<protein>
    <submittedName>
        <fullName evidence="6">ABC transporter related protein</fullName>
    </submittedName>
</protein>
<dbReference type="eggNOG" id="COG1131">
    <property type="taxonomic scope" value="Bacteria"/>
</dbReference>
<dbReference type="InterPro" id="IPR003439">
    <property type="entry name" value="ABC_transporter-like_ATP-bd"/>
</dbReference>
<dbReference type="EMBL" id="ACVI01000021">
    <property type="protein sequence ID" value="EET87892.1"/>
    <property type="molecule type" value="Genomic_DNA"/>
</dbReference>
<sequence>MSDKWIVETDKLRKVFDGVEVIKDCSMHIKQGTIYGFLGMNGAGKTTVFKMLSSLLSPTSGTAKVLGIDITSHSSEVLRNIGSIIEVPIFYEHLSAAENLQVHLGYMNKKNIDIDKTLETVGLPSRDMKPVSTFSLGMRQRLGIARTIIHQPKLLILDEPLNGLDPMGILEMRDLFLNLVRNEGMTILISSHILNDIEHIADSIGIIANGKIIDEVGMAKIKSKTLNSSLEEYFFEKIKEKLEYD</sequence>
<dbReference type="InterPro" id="IPR027417">
    <property type="entry name" value="P-loop_NTPase"/>
</dbReference>
<evidence type="ECO:0000313" key="6">
    <source>
        <dbReference type="EMBL" id="EET87892.1"/>
    </source>
</evidence>
<dbReference type="GO" id="GO:0016887">
    <property type="term" value="F:ATP hydrolysis activity"/>
    <property type="evidence" value="ECO:0007669"/>
    <property type="project" value="InterPro"/>
</dbReference>
<dbReference type="STRING" id="536227.Ccar_22260"/>
<dbReference type="InterPro" id="IPR003593">
    <property type="entry name" value="AAA+_ATPase"/>
</dbReference>
<keyword evidence="4" id="KW-0067">ATP-binding</keyword>
<dbReference type="RefSeq" id="WP_007060547.1">
    <property type="nucleotide sequence ID" value="NZ_ACVI01000021.1"/>
</dbReference>
<keyword evidence="7" id="KW-1185">Reference proteome</keyword>
<dbReference type="Proteomes" id="UP000004198">
    <property type="component" value="Unassembled WGS sequence"/>
</dbReference>
<evidence type="ECO:0000256" key="2">
    <source>
        <dbReference type="ARBA" id="ARBA00022448"/>
    </source>
</evidence>
<evidence type="ECO:0000256" key="3">
    <source>
        <dbReference type="ARBA" id="ARBA00022741"/>
    </source>
</evidence>
<evidence type="ECO:0000259" key="5">
    <source>
        <dbReference type="PROSITE" id="PS50893"/>
    </source>
</evidence>
<evidence type="ECO:0000256" key="1">
    <source>
        <dbReference type="ARBA" id="ARBA00005417"/>
    </source>
</evidence>
<dbReference type="GO" id="GO:0005524">
    <property type="term" value="F:ATP binding"/>
    <property type="evidence" value="ECO:0007669"/>
    <property type="project" value="UniProtKB-KW"/>
</dbReference>
<evidence type="ECO:0000313" key="7">
    <source>
        <dbReference type="Proteomes" id="UP000004198"/>
    </source>
</evidence>
<dbReference type="InterPro" id="IPR017871">
    <property type="entry name" value="ABC_transporter-like_CS"/>
</dbReference>
<proteinExistence type="inferred from homology"/>
<name>C6PS95_9CLOT</name>
<dbReference type="PROSITE" id="PS00211">
    <property type="entry name" value="ABC_TRANSPORTER_1"/>
    <property type="match status" value="1"/>
</dbReference>
<dbReference type="KEGG" id="cck:Ccar_22260"/>
<comment type="similarity">
    <text evidence="1">Belongs to the ABC transporter superfamily.</text>
</comment>
<dbReference type="OrthoDB" id="9809205at2"/>
<dbReference type="PROSITE" id="PS50893">
    <property type="entry name" value="ABC_TRANSPORTER_2"/>
    <property type="match status" value="1"/>
</dbReference>
<feature type="domain" description="ABC transporter" evidence="5">
    <location>
        <begin position="7"/>
        <end position="234"/>
    </location>
</feature>
<accession>C6PS95</accession>
<dbReference type="SMART" id="SM00382">
    <property type="entry name" value="AAA"/>
    <property type="match status" value="1"/>
</dbReference>
<organism evidence="6 7">
    <name type="scientific">Clostridium carboxidivorans P7</name>
    <dbReference type="NCBI Taxonomy" id="536227"/>
    <lineage>
        <taxon>Bacteria</taxon>
        <taxon>Bacillati</taxon>
        <taxon>Bacillota</taxon>
        <taxon>Clostridia</taxon>
        <taxon>Eubacteriales</taxon>
        <taxon>Clostridiaceae</taxon>
        <taxon>Clostridium</taxon>
    </lineage>
</organism>
<dbReference type="Pfam" id="PF00005">
    <property type="entry name" value="ABC_tran"/>
    <property type="match status" value="1"/>
</dbReference>
<keyword evidence="3" id="KW-0547">Nucleotide-binding</keyword>